<organism evidence="1 2">
    <name type="scientific">Streptomyces tagetis</name>
    <dbReference type="NCBI Taxonomy" id="2820809"/>
    <lineage>
        <taxon>Bacteria</taxon>
        <taxon>Bacillati</taxon>
        <taxon>Actinomycetota</taxon>
        <taxon>Actinomycetes</taxon>
        <taxon>Kitasatosporales</taxon>
        <taxon>Streptomycetaceae</taxon>
        <taxon>Streptomyces</taxon>
    </lineage>
</organism>
<dbReference type="Proteomes" id="UP000677875">
    <property type="component" value="Unassembled WGS sequence"/>
</dbReference>
<protein>
    <submittedName>
        <fullName evidence="1">Uncharacterized protein</fullName>
    </submittedName>
</protein>
<sequence length="75" mass="8105">MDMQTYRDGRKEATDAAEAIRAALAALGLPERVWGSVRPMVTHSGKPYVHLGMVRAEAAARIAEAIRSGRSSELP</sequence>
<keyword evidence="2" id="KW-1185">Reference proteome</keyword>
<evidence type="ECO:0000313" key="1">
    <source>
        <dbReference type="EMBL" id="MBQ0825771.1"/>
    </source>
</evidence>
<dbReference type="EMBL" id="JAGPNL010000001">
    <property type="protein sequence ID" value="MBQ0825771.1"/>
    <property type="molecule type" value="Genomic_DNA"/>
</dbReference>
<dbReference type="AlphaFoldDB" id="A0A940XFP0"/>
<name>A0A940XFP0_9ACTN</name>
<gene>
    <name evidence="1" type="ORF">J5Y05_04490</name>
</gene>
<comment type="caution">
    <text evidence="1">The sequence shown here is derived from an EMBL/GenBank/DDBJ whole genome shotgun (WGS) entry which is preliminary data.</text>
</comment>
<evidence type="ECO:0000313" key="2">
    <source>
        <dbReference type="Proteomes" id="UP000677875"/>
    </source>
</evidence>
<accession>A0A940XFP0</accession>
<proteinExistence type="predicted"/>
<reference evidence="1" key="1">
    <citation type="submission" date="2021-04" db="EMBL/GenBank/DDBJ databases">
        <title>Genome seq and assembly of Streptomyces sp. RG38.</title>
        <authorList>
            <person name="Chhetri G."/>
        </authorList>
    </citation>
    <scope>NUCLEOTIDE SEQUENCE</scope>
    <source>
        <strain evidence="1">RG38</strain>
    </source>
</reference>